<evidence type="ECO:0000256" key="4">
    <source>
        <dbReference type="ARBA" id="ARBA00022448"/>
    </source>
</evidence>
<dbReference type="GO" id="GO:0015031">
    <property type="term" value="P:protein transport"/>
    <property type="evidence" value="ECO:0007669"/>
    <property type="project" value="UniProtKB-KW"/>
</dbReference>
<dbReference type="EMBL" id="JADGJD010000408">
    <property type="protein sequence ID" value="KAJ3051322.1"/>
    <property type="molecule type" value="Genomic_DNA"/>
</dbReference>
<evidence type="ECO:0000256" key="2">
    <source>
        <dbReference type="ARBA" id="ARBA00004567"/>
    </source>
</evidence>
<keyword evidence="12" id="KW-0539">Nucleus</keyword>
<comment type="caution">
    <text evidence="14">The sequence shown here is derived from an EMBL/GenBank/DDBJ whole genome shotgun (WGS) entry which is preliminary data.</text>
</comment>
<dbReference type="PANTHER" id="PTHR13269:SF6">
    <property type="entry name" value="NUCLEOPORIN NDC1"/>
    <property type="match status" value="1"/>
</dbReference>
<evidence type="ECO:0000256" key="6">
    <source>
        <dbReference type="ARBA" id="ARBA00022816"/>
    </source>
</evidence>
<dbReference type="GO" id="GO:0031965">
    <property type="term" value="C:nuclear membrane"/>
    <property type="evidence" value="ECO:0007669"/>
    <property type="project" value="UniProtKB-SubCell"/>
</dbReference>
<organism evidence="14 15">
    <name type="scientific">Rhizophlyctis rosea</name>
    <dbReference type="NCBI Taxonomy" id="64517"/>
    <lineage>
        <taxon>Eukaryota</taxon>
        <taxon>Fungi</taxon>
        <taxon>Fungi incertae sedis</taxon>
        <taxon>Chytridiomycota</taxon>
        <taxon>Chytridiomycota incertae sedis</taxon>
        <taxon>Chytridiomycetes</taxon>
        <taxon>Rhizophlyctidales</taxon>
        <taxon>Rhizophlyctidaceae</taxon>
        <taxon>Rhizophlyctis</taxon>
    </lineage>
</organism>
<reference evidence="14" key="1">
    <citation type="submission" date="2020-05" db="EMBL/GenBank/DDBJ databases">
        <title>Phylogenomic resolution of chytrid fungi.</title>
        <authorList>
            <person name="Stajich J.E."/>
            <person name="Amses K."/>
            <person name="Simmons R."/>
            <person name="Seto K."/>
            <person name="Myers J."/>
            <person name="Bonds A."/>
            <person name="Quandt C.A."/>
            <person name="Barry K."/>
            <person name="Liu P."/>
            <person name="Grigoriev I."/>
            <person name="Longcore J.E."/>
            <person name="James T.Y."/>
        </authorList>
    </citation>
    <scope>NUCLEOTIDE SEQUENCE</scope>
    <source>
        <strain evidence="14">JEL0318</strain>
    </source>
</reference>
<name>A0AAD5SEE0_9FUNG</name>
<dbReference type="AlphaFoldDB" id="A0AAD5SEE0"/>
<dbReference type="GO" id="GO:0051028">
    <property type="term" value="P:mRNA transport"/>
    <property type="evidence" value="ECO:0007669"/>
    <property type="project" value="UniProtKB-KW"/>
</dbReference>
<comment type="similarity">
    <text evidence="3">Belongs to the NDC1 family.</text>
</comment>
<protein>
    <submittedName>
        <fullName evidence="14">Nucleoporin NDC1</fullName>
    </submittedName>
</protein>
<gene>
    <name evidence="14" type="primary">TMEM48</name>
    <name evidence="14" type="ORF">HK097_007680</name>
</gene>
<evidence type="ECO:0000256" key="9">
    <source>
        <dbReference type="ARBA" id="ARBA00023010"/>
    </source>
</evidence>
<keyword evidence="8 13" id="KW-1133">Transmembrane helix</keyword>
<evidence type="ECO:0000256" key="12">
    <source>
        <dbReference type="ARBA" id="ARBA00023242"/>
    </source>
</evidence>
<evidence type="ECO:0000313" key="14">
    <source>
        <dbReference type="EMBL" id="KAJ3051322.1"/>
    </source>
</evidence>
<comment type="subcellular location">
    <subcellularLocation>
        <location evidence="1">Nucleus membrane</location>
        <topology evidence="1">Multi-pass membrane protein</topology>
    </subcellularLocation>
    <subcellularLocation>
        <location evidence="2">Nucleus</location>
        <location evidence="2">Nuclear pore complex</location>
    </subcellularLocation>
</comment>
<evidence type="ECO:0000256" key="3">
    <source>
        <dbReference type="ARBA" id="ARBA00005760"/>
    </source>
</evidence>
<evidence type="ECO:0000256" key="11">
    <source>
        <dbReference type="ARBA" id="ARBA00023136"/>
    </source>
</evidence>
<keyword evidence="11 13" id="KW-0472">Membrane</keyword>
<dbReference type="PANTHER" id="PTHR13269">
    <property type="entry name" value="NUCLEOPORIN NDC1"/>
    <property type="match status" value="1"/>
</dbReference>
<dbReference type="Pfam" id="PF09531">
    <property type="entry name" value="Ndc1_Nup"/>
    <property type="match status" value="1"/>
</dbReference>
<feature type="transmembrane region" description="Helical" evidence="13">
    <location>
        <begin position="27"/>
        <end position="45"/>
    </location>
</feature>
<keyword evidence="15" id="KW-1185">Reference proteome</keyword>
<proteinExistence type="inferred from homology"/>
<dbReference type="GO" id="GO:0030674">
    <property type="term" value="F:protein-macromolecule adaptor activity"/>
    <property type="evidence" value="ECO:0007669"/>
    <property type="project" value="TreeGrafter"/>
</dbReference>
<keyword evidence="7" id="KW-0653">Protein transport</keyword>
<evidence type="ECO:0000313" key="15">
    <source>
        <dbReference type="Proteomes" id="UP001212841"/>
    </source>
</evidence>
<evidence type="ECO:0000256" key="7">
    <source>
        <dbReference type="ARBA" id="ARBA00022927"/>
    </source>
</evidence>
<evidence type="ECO:0000256" key="13">
    <source>
        <dbReference type="SAM" id="Phobius"/>
    </source>
</evidence>
<evidence type="ECO:0000256" key="8">
    <source>
        <dbReference type="ARBA" id="ARBA00022989"/>
    </source>
</evidence>
<keyword evidence="9" id="KW-0811">Translocation</keyword>
<keyword evidence="5 13" id="KW-0812">Transmembrane</keyword>
<dbReference type="InterPro" id="IPR019049">
    <property type="entry name" value="Nucleoporin_prot_Ndc1/Nup"/>
</dbReference>
<sequence>MENLGSIIYFCCILTGRQLNNPQLNASAVYLAWFSILLGPAYALVRRYRERDVFAFPLQRRKSKFYTIKSRLANTLKTSLVFTVKYIVAFALLHFVFGGAFFRVASTFAAPLVRGGLLKRNEYASAWIDLWSLIYVFGCGLLTVSAWEMSSQIFEAFFMEPVTMSDWDQSLKFFFNKLQDGQQAYYQQLAFLELWQLTRYDAKKRSYILNHLEADPVKPWHSMANACTAVINDFSTVLEDDVAPSKATPKGDDLPNLRSAIPARAPPSSSVRHENIMSPPKKQTFLQSAYSKLLDEDQAPKTTQRAYLRAGNAAPAPRTNSAYGNIPDLLRPSAPVVDANGLRSVGAEKRKGVAVKKGVNASGLVVKGLEKVKWGRWVVEMGRRYWGESLERRTARVFENATVVTWAVRALSSIVVASATEDRFGTVSQDLGPLLECLLRCLIALEEYSVRVGNQMRRRSHSSNGRLGRQVVARSNLMMINELQTCIYAITNKFRDHLKDKKFRDPYAERLQGFVDFRE</sequence>
<dbReference type="Proteomes" id="UP001212841">
    <property type="component" value="Unassembled WGS sequence"/>
</dbReference>
<keyword evidence="4" id="KW-0813">Transport</keyword>
<keyword evidence="10" id="KW-0906">Nuclear pore complex</keyword>
<accession>A0AAD5SEE0</accession>
<keyword evidence="6" id="KW-0509">mRNA transport</keyword>
<feature type="transmembrane region" description="Helical" evidence="13">
    <location>
        <begin position="86"/>
        <end position="110"/>
    </location>
</feature>
<evidence type="ECO:0000256" key="10">
    <source>
        <dbReference type="ARBA" id="ARBA00023132"/>
    </source>
</evidence>
<evidence type="ECO:0000256" key="1">
    <source>
        <dbReference type="ARBA" id="ARBA00004232"/>
    </source>
</evidence>
<dbReference type="GO" id="GO:0070762">
    <property type="term" value="C:nuclear pore transmembrane ring"/>
    <property type="evidence" value="ECO:0007669"/>
    <property type="project" value="TreeGrafter"/>
</dbReference>
<evidence type="ECO:0000256" key="5">
    <source>
        <dbReference type="ARBA" id="ARBA00022692"/>
    </source>
</evidence>
<dbReference type="GO" id="GO:0005816">
    <property type="term" value="C:spindle pole body"/>
    <property type="evidence" value="ECO:0007669"/>
    <property type="project" value="TreeGrafter"/>
</dbReference>
<dbReference type="GO" id="GO:0006999">
    <property type="term" value="P:nuclear pore organization"/>
    <property type="evidence" value="ECO:0007669"/>
    <property type="project" value="TreeGrafter"/>
</dbReference>